<proteinExistence type="predicted"/>
<accession>A0ABR2AUR4</accession>
<evidence type="ECO:0000256" key="1">
    <source>
        <dbReference type="SAM" id="Phobius"/>
    </source>
</evidence>
<dbReference type="CDD" id="cd16443">
    <property type="entry name" value="LplA"/>
    <property type="match status" value="1"/>
</dbReference>
<protein>
    <recommendedName>
        <fullName evidence="2">BPL/LPL catalytic domain-containing protein</fullName>
    </recommendedName>
</protein>
<evidence type="ECO:0000313" key="4">
    <source>
        <dbReference type="Proteomes" id="UP001472677"/>
    </source>
</evidence>
<reference evidence="3 4" key="1">
    <citation type="journal article" date="2024" name="G3 (Bethesda)">
        <title>Genome assembly of Hibiscus sabdariffa L. provides insights into metabolisms of medicinal natural products.</title>
        <authorList>
            <person name="Kim T."/>
        </authorList>
    </citation>
    <scope>NUCLEOTIDE SEQUENCE [LARGE SCALE GENOMIC DNA]</scope>
    <source>
        <strain evidence="3">TK-2024</strain>
        <tissue evidence="3">Old leaves</tissue>
    </source>
</reference>
<feature type="domain" description="BPL/LPL catalytic" evidence="2">
    <location>
        <begin position="115"/>
        <end position="301"/>
    </location>
</feature>
<dbReference type="SUPFAM" id="SSF55681">
    <property type="entry name" value="Class II aaRS and biotin synthetases"/>
    <property type="match status" value="1"/>
</dbReference>
<dbReference type="PROSITE" id="PS51733">
    <property type="entry name" value="BPL_LPL_CATALYTIC"/>
    <property type="match status" value="1"/>
</dbReference>
<dbReference type="Proteomes" id="UP001472677">
    <property type="component" value="Unassembled WGS sequence"/>
</dbReference>
<gene>
    <name evidence="3" type="ORF">V6N12_076147</name>
</gene>
<evidence type="ECO:0000313" key="3">
    <source>
        <dbReference type="EMBL" id="KAK8497889.1"/>
    </source>
</evidence>
<keyword evidence="4" id="KW-1185">Reference proteome</keyword>
<name>A0ABR2AUR4_9ROSI</name>
<sequence length="342" mass="38746">MPACIHELFVEFIVSVYHRHHHTYMHAFGIGLTGLVVALGYLMKQKNHHISLPLQLLLPRRFGITDSSFYVCGPALKDIKGKSPSLKFERRKKNTRPGILVRQLHIEEQLLRTSSENWCIINDGTNDPTIVMGFSGKPAELLEIESVLHDQVPVIRRFTGGGTVIVDHQTIFVTFICNKETVPDLQPYPRPIMSWSSSLYSKVFGGIGDFHLRENDYVFGNHKFGGNAQSITKNKWIHHTSFLWDFDVRNMAYLKLPKLAPAYRSARGHLDFICRLKDYMPRSTFIDKTVEAAGTQFSLRSLELEAVVTCSETEFRPSTRFLTNEELAAAAAAVSEQQLGLP</sequence>
<dbReference type="InterPro" id="IPR004143">
    <property type="entry name" value="BPL_LPL_catalytic"/>
</dbReference>
<dbReference type="InterPro" id="IPR053264">
    <property type="entry name" value="Lipoate-ligase_2_inactive"/>
</dbReference>
<dbReference type="PANTHER" id="PTHR43506:SF1">
    <property type="entry name" value="BPL_LPL CATALYTIC DOMAIN-CONTAINING PROTEIN"/>
    <property type="match status" value="1"/>
</dbReference>
<comment type="caution">
    <text evidence="3">The sequence shown here is derived from an EMBL/GenBank/DDBJ whole genome shotgun (WGS) entry which is preliminary data.</text>
</comment>
<organism evidence="3 4">
    <name type="scientific">Hibiscus sabdariffa</name>
    <name type="common">roselle</name>
    <dbReference type="NCBI Taxonomy" id="183260"/>
    <lineage>
        <taxon>Eukaryota</taxon>
        <taxon>Viridiplantae</taxon>
        <taxon>Streptophyta</taxon>
        <taxon>Embryophyta</taxon>
        <taxon>Tracheophyta</taxon>
        <taxon>Spermatophyta</taxon>
        <taxon>Magnoliopsida</taxon>
        <taxon>eudicotyledons</taxon>
        <taxon>Gunneridae</taxon>
        <taxon>Pentapetalae</taxon>
        <taxon>rosids</taxon>
        <taxon>malvids</taxon>
        <taxon>Malvales</taxon>
        <taxon>Malvaceae</taxon>
        <taxon>Malvoideae</taxon>
        <taxon>Hibiscus</taxon>
    </lineage>
</organism>
<feature type="transmembrane region" description="Helical" evidence="1">
    <location>
        <begin position="24"/>
        <end position="43"/>
    </location>
</feature>
<keyword evidence="1" id="KW-0812">Transmembrane</keyword>
<keyword evidence="1" id="KW-1133">Transmembrane helix</keyword>
<dbReference type="PANTHER" id="PTHR43506">
    <property type="entry name" value="BIOTIN/LIPOATE A/B PROTEIN LIGASE FAMILY"/>
    <property type="match status" value="1"/>
</dbReference>
<dbReference type="Pfam" id="PF21948">
    <property type="entry name" value="LplA-B_cat"/>
    <property type="match status" value="1"/>
</dbReference>
<evidence type="ECO:0000259" key="2">
    <source>
        <dbReference type="PROSITE" id="PS51733"/>
    </source>
</evidence>
<keyword evidence="1" id="KW-0472">Membrane</keyword>
<dbReference type="EMBL" id="JBBPBM010000287">
    <property type="protein sequence ID" value="KAK8497889.1"/>
    <property type="molecule type" value="Genomic_DNA"/>
</dbReference>
<dbReference type="InterPro" id="IPR045864">
    <property type="entry name" value="aa-tRNA-synth_II/BPL/LPL"/>
</dbReference>
<dbReference type="Gene3D" id="3.30.930.10">
    <property type="entry name" value="Bira Bifunctional Protein, Domain 2"/>
    <property type="match status" value="1"/>
</dbReference>